<dbReference type="EMBL" id="CM029042">
    <property type="protein sequence ID" value="KAG2620909.1"/>
    <property type="molecule type" value="Genomic_DNA"/>
</dbReference>
<gene>
    <name evidence="3" type="ORF">PVAP13_3NG234200</name>
</gene>
<dbReference type="AlphaFoldDB" id="A0A8T0UK56"/>
<evidence type="ECO:0008006" key="5">
    <source>
        <dbReference type="Google" id="ProtNLM"/>
    </source>
</evidence>
<evidence type="ECO:0000313" key="4">
    <source>
        <dbReference type="Proteomes" id="UP000823388"/>
    </source>
</evidence>
<feature type="chain" id="PRO_5035850388" description="Secreted protein" evidence="2">
    <location>
        <begin position="34"/>
        <end position="115"/>
    </location>
</feature>
<protein>
    <recommendedName>
        <fullName evidence="5">Secreted protein</fullName>
    </recommendedName>
</protein>
<evidence type="ECO:0000256" key="2">
    <source>
        <dbReference type="SAM" id="SignalP"/>
    </source>
</evidence>
<evidence type="ECO:0000256" key="1">
    <source>
        <dbReference type="SAM" id="MobiDB-lite"/>
    </source>
</evidence>
<sequence length="115" mass="12037">MNRLLPSPILSHSLSRPLSFSSLCLLACIPAAAAPTSKLRSVVPETELQHCARGLASRWRRLRRASCAVVNPGHGGGNRAGSLLQDAPQKGGAGHGDGDAQVARQDGACDLYKGR</sequence>
<evidence type="ECO:0000313" key="3">
    <source>
        <dbReference type="EMBL" id="KAG2620909.1"/>
    </source>
</evidence>
<keyword evidence="2" id="KW-0732">Signal</keyword>
<organism evidence="3 4">
    <name type="scientific">Panicum virgatum</name>
    <name type="common">Blackwell switchgrass</name>
    <dbReference type="NCBI Taxonomy" id="38727"/>
    <lineage>
        <taxon>Eukaryota</taxon>
        <taxon>Viridiplantae</taxon>
        <taxon>Streptophyta</taxon>
        <taxon>Embryophyta</taxon>
        <taxon>Tracheophyta</taxon>
        <taxon>Spermatophyta</taxon>
        <taxon>Magnoliopsida</taxon>
        <taxon>Liliopsida</taxon>
        <taxon>Poales</taxon>
        <taxon>Poaceae</taxon>
        <taxon>PACMAD clade</taxon>
        <taxon>Panicoideae</taxon>
        <taxon>Panicodae</taxon>
        <taxon>Paniceae</taxon>
        <taxon>Panicinae</taxon>
        <taxon>Panicum</taxon>
        <taxon>Panicum sect. Hiantes</taxon>
    </lineage>
</organism>
<reference evidence="3" key="1">
    <citation type="submission" date="2020-05" db="EMBL/GenBank/DDBJ databases">
        <title>WGS assembly of Panicum virgatum.</title>
        <authorList>
            <person name="Lovell J.T."/>
            <person name="Jenkins J."/>
            <person name="Shu S."/>
            <person name="Juenger T.E."/>
            <person name="Schmutz J."/>
        </authorList>
    </citation>
    <scope>NUCLEOTIDE SEQUENCE</scope>
    <source>
        <strain evidence="3">AP13</strain>
    </source>
</reference>
<comment type="caution">
    <text evidence="3">The sequence shown here is derived from an EMBL/GenBank/DDBJ whole genome shotgun (WGS) entry which is preliminary data.</text>
</comment>
<dbReference type="Proteomes" id="UP000823388">
    <property type="component" value="Chromosome 3N"/>
</dbReference>
<proteinExistence type="predicted"/>
<keyword evidence="4" id="KW-1185">Reference proteome</keyword>
<feature type="region of interest" description="Disordered" evidence="1">
    <location>
        <begin position="71"/>
        <end position="101"/>
    </location>
</feature>
<name>A0A8T0UK56_PANVG</name>
<accession>A0A8T0UK56</accession>
<feature type="signal peptide" evidence="2">
    <location>
        <begin position="1"/>
        <end position="33"/>
    </location>
</feature>